<dbReference type="Proteomes" id="UP001231189">
    <property type="component" value="Unassembled WGS sequence"/>
</dbReference>
<dbReference type="InterPro" id="IPR014729">
    <property type="entry name" value="Rossmann-like_a/b/a_fold"/>
</dbReference>
<dbReference type="EMBL" id="JAUUTY010000007">
    <property type="protein sequence ID" value="KAK1612831.1"/>
    <property type="molecule type" value="Genomic_DNA"/>
</dbReference>
<evidence type="ECO:0000313" key="3">
    <source>
        <dbReference type="Proteomes" id="UP001231189"/>
    </source>
</evidence>
<proteinExistence type="predicted"/>
<evidence type="ECO:0000313" key="2">
    <source>
        <dbReference type="EMBL" id="KAK1612831.1"/>
    </source>
</evidence>
<gene>
    <name evidence="2" type="ORF">QYE76_036504</name>
</gene>
<evidence type="ECO:0000256" key="1">
    <source>
        <dbReference type="SAM" id="MobiDB-lite"/>
    </source>
</evidence>
<dbReference type="SUPFAM" id="SSF52402">
    <property type="entry name" value="Adenine nucleotide alpha hydrolases-like"/>
    <property type="match status" value="1"/>
</dbReference>
<accession>A0AAD8VPE9</accession>
<keyword evidence="3" id="KW-1185">Reference proteome</keyword>
<protein>
    <submittedName>
        <fullName evidence="2">Uncharacterized protein</fullName>
    </submittedName>
</protein>
<reference evidence="2" key="1">
    <citation type="submission" date="2023-07" db="EMBL/GenBank/DDBJ databases">
        <title>A chromosome-level genome assembly of Lolium multiflorum.</title>
        <authorList>
            <person name="Chen Y."/>
            <person name="Copetti D."/>
            <person name="Kolliker R."/>
            <person name="Studer B."/>
        </authorList>
    </citation>
    <scope>NUCLEOTIDE SEQUENCE</scope>
    <source>
        <strain evidence="2">02402/16</strain>
        <tissue evidence="2">Leaf</tissue>
    </source>
</reference>
<sequence length="294" mass="32251">MHRVSCVLGPSTGSLPPPRRSAPERDAAANPSHGVRQGRRRNYRAAAAFRLIHVLTPVLAVPTQPPVGNYLPIDQVRPEIAEAYVQEVWVKAQKMLAGCKETCDENKVDAQVVLVNGNDVADTISSLVAQHQIQILVVGASRGFFSRTSSKICKDGSSQTKGRIEKKSPYLQELQDQADNSRWLRCGGASAGDVVQVILLWFIRPPPSKQTGSAPACPPTPPTVRPLIPASSDSGFCQLISVHVQVRDLLREKSSFKNQPDWVTVLDGSREGAYEWANAFWTEDILLSFNQHLI</sequence>
<comment type="caution">
    <text evidence="2">The sequence shown here is derived from an EMBL/GenBank/DDBJ whole genome shotgun (WGS) entry which is preliminary data.</text>
</comment>
<dbReference type="PANTHER" id="PTHR47382">
    <property type="entry name" value="U-BOX DOMAIN-CONTAINING PROTEIN 52-LIKE"/>
    <property type="match status" value="1"/>
</dbReference>
<dbReference type="AlphaFoldDB" id="A0AAD8VPE9"/>
<feature type="region of interest" description="Disordered" evidence="1">
    <location>
        <begin position="1"/>
        <end position="39"/>
    </location>
</feature>
<organism evidence="2 3">
    <name type="scientific">Lolium multiflorum</name>
    <name type="common">Italian ryegrass</name>
    <name type="synonym">Lolium perenne subsp. multiflorum</name>
    <dbReference type="NCBI Taxonomy" id="4521"/>
    <lineage>
        <taxon>Eukaryota</taxon>
        <taxon>Viridiplantae</taxon>
        <taxon>Streptophyta</taxon>
        <taxon>Embryophyta</taxon>
        <taxon>Tracheophyta</taxon>
        <taxon>Spermatophyta</taxon>
        <taxon>Magnoliopsida</taxon>
        <taxon>Liliopsida</taxon>
        <taxon>Poales</taxon>
        <taxon>Poaceae</taxon>
        <taxon>BOP clade</taxon>
        <taxon>Pooideae</taxon>
        <taxon>Poodae</taxon>
        <taxon>Poeae</taxon>
        <taxon>Poeae Chloroplast Group 2 (Poeae type)</taxon>
        <taxon>Loliodinae</taxon>
        <taxon>Loliinae</taxon>
        <taxon>Lolium</taxon>
    </lineage>
</organism>
<name>A0AAD8VPE9_LOLMU</name>
<dbReference type="PANTHER" id="PTHR47382:SF9">
    <property type="entry name" value="U-BOX KINASE FAMILY PROTEIN"/>
    <property type="match status" value="1"/>
</dbReference>
<dbReference type="Gene3D" id="3.40.50.620">
    <property type="entry name" value="HUPs"/>
    <property type="match status" value="1"/>
</dbReference>